<protein>
    <submittedName>
        <fullName evidence="3">Mannose-6-phosphate isomerase</fullName>
        <ecNumber evidence="3">5.3.1.8</ecNumber>
    </submittedName>
</protein>
<accession>B0T7S1</accession>
<organism evidence="3">
    <name type="scientific">Caulobacter sp. (strain K31)</name>
    <dbReference type="NCBI Taxonomy" id="366602"/>
    <lineage>
        <taxon>Bacteria</taxon>
        <taxon>Pseudomonadati</taxon>
        <taxon>Pseudomonadota</taxon>
        <taxon>Alphaproteobacteria</taxon>
        <taxon>Caulobacterales</taxon>
        <taxon>Caulobacteraceae</taxon>
        <taxon>Caulobacter</taxon>
    </lineage>
</organism>
<dbReference type="SUPFAM" id="SSF48208">
    <property type="entry name" value="Six-hairpin glycosidases"/>
    <property type="match status" value="1"/>
</dbReference>
<dbReference type="OrthoDB" id="9806359at2"/>
<dbReference type="InterPro" id="IPR010819">
    <property type="entry name" value="AGE/CE"/>
</dbReference>
<dbReference type="AlphaFoldDB" id="B0T7S1"/>
<gene>
    <name evidence="3" type="ordered locus">Caul_2131</name>
</gene>
<evidence type="ECO:0000256" key="1">
    <source>
        <dbReference type="ARBA" id="ARBA00008558"/>
    </source>
</evidence>
<sequence precursor="true">MKSRPDPSARASAGYARLRNWLVEAAVPLWSQAGVEASGAFHETLDPRGPPIDGPRRARVQPRQLYALQTARKLGASLDDAILRQGLHAFTTRYVRSDGLIRTLVAGDGRVLDETAVLYDQAFALLALASLAPLLGQEGERSAMVLLRAIGVYFGRPGGFETTLPASLPLASNPHMHLLEACLAWMAAGGDPAWAQTAGQIVTLTLDRFIDPVNGALREFFDGDWRPAAGEPGRIVEPGHQFEWAWLLLSWSRLAKTDPLSVPARVAALRLIANAEDFGVDPSRNVAMNSLLDDFSIHDAKARLWPQTERIKAWALASTQLDAPWWDTVADAVEGLELYLRTPVQGLWFDNMTADGDLVDGPAPASSFYHIVCAIEVLGRALGDVRCAA</sequence>
<dbReference type="Gene3D" id="1.50.10.10">
    <property type="match status" value="1"/>
</dbReference>
<dbReference type="EC" id="5.3.1.8" evidence="3"/>
<dbReference type="GO" id="GO:0005975">
    <property type="term" value="P:carbohydrate metabolic process"/>
    <property type="evidence" value="ECO:0007669"/>
    <property type="project" value="InterPro"/>
</dbReference>
<comment type="similarity">
    <text evidence="1">Belongs to the N-acylglucosamine 2-epimerase family.</text>
</comment>
<dbReference type="InterPro" id="IPR012341">
    <property type="entry name" value="6hp_glycosidase-like_sf"/>
</dbReference>
<dbReference type="KEGG" id="cak:Caul_2131"/>
<dbReference type="eggNOG" id="COG2942">
    <property type="taxonomic scope" value="Bacteria"/>
</dbReference>
<evidence type="ECO:0000313" key="3">
    <source>
        <dbReference type="EMBL" id="ABZ71259.1"/>
    </source>
</evidence>
<dbReference type="InterPro" id="IPR008928">
    <property type="entry name" value="6-hairpin_glycosidase_sf"/>
</dbReference>
<reference evidence="3" key="1">
    <citation type="submission" date="2008-01" db="EMBL/GenBank/DDBJ databases">
        <title>Complete sequence of chromosome of Caulobacter sp. K31.</title>
        <authorList>
            <consortium name="US DOE Joint Genome Institute"/>
            <person name="Copeland A."/>
            <person name="Lucas S."/>
            <person name="Lapidus A."/>
            <person name="Barry K."/>
            <person name="Glavina del Rio T."/>
            <person name="Dalin E."/>
            <person name="Tice H."/>
            <person name="Pitluck S."/>
            <person name="Bruce D."/>
            <person name="Goodwin L."/>
            <person name="Thompson L.S."/>
            <person name="Brettin T."/>
            <person name="Detter J.C."/>
            <person name="Han C."/>
            <person name="Schmutz J."/>
            <person name="Larimer F."/>
            <person name="Land M."/>
            <person name="Hauser L."/>
            <person name="Kyrpides N."/>
            <person name="Kim E."/>
            <person name="Stephens C."/>
            <person name="Richardson P."/>
        </authorList>
    </citation>
    <scope>NUCLEOTIDE SEQUENCE [LARGE SCALE GENOMIC DNA]</scope>
    <source>
        <strain evidence="3">K31</strain>
    </source>
</reference>
<keyword evidence="2 3" id="KW-0413">Isomerase</keyword>
<dbReference type="HOGENOM" id="CLU_046651_1_0_5"/>
<evidence type="ECO:0000256" key="2">
    <source>
        <dbReference type="ARBA" id="ARBA00023235"/>
    </source>
</evidence>
<dbReference type="PANTHER" id="PTHR15108">
    <property type="entry name" value="N-ACYLGLUCOSAMINE-2-EPIMERASE"/>
    <property type="match status" value="1"/>
</dbReference>
<dbReference type="EMBL" id="CP000927">
    <property type="protein sequence ID" value="ABZ71259.1"/>
    <property type="molecule type" value="Genomic_DNA"/>
</dbReference>
<name>B0T7S1_CAUSK</name>
<dbReference type="STRING" id="366602.Caul_2131"/>
<proteinExistence type="inferred from homology"/>
<dbReference type="GO" id="GO:0004476">
    <property type="term" value="F:mannose-6-phosphate isomerase activity"/>
    <property type="evidence" value="ECO:0007669"/>
    <property type="project" value="UniProtKB-EC"/>
</dbReference>
<dbReference type="Pfam" id="PF07221">
    <property type="entry name" value="GlcNAc_2-epim"/>
    <property type="match status" value="1"/>
</dbReference>